<comment type="caution">
    <text evidence="6">The sequence shown here is derived from an EMBL/GenBank/DDBJ whole genome shotgun (WGS) entry which is preliminary data.</text>
</comment>
<dbReference type="AlphaFoldDB" id="A0A815JN59"/>
<keyword evidence="3" id="KW-0325">Glycoprotein</keyword>
<keyword evidence="1 5" id="KW-0732">Signal</keyword>
<dbReference type="PANTHER" id="PTHR10680:SF28">
    <property type="entry name" value="SMP-30_GLUCONOLACTONASE_LRE-LIKE REGION DOMAIN-CONTAINING PROTEIN"/>
    <property type="match status" value="1"/>
</dbReference>
<dbReference type="PANTHER" id="PTHR10680">
    <property type="entry name" value="PEPTIDYL-GLYCINE ALPHA-AMIDATING MONOOXYGENASE"/>
    <property type="match status" value="1"/>
</dbReference>
<feature type="repeat" description="NHL" evidence="4">
    <location>
        <begin position="275"/>
        <end position="316"/>
    </location>
</feature>
<dbReference type="Gene3D" id="2.120.10.30">
    <property type="entry name" value="TolB, C-terminal domain"/>
    <property type="match status" value="3"/>
</dbReference>
<feature type="signal peptide" evidence="5">
    <location>
        <begin position="1"/>
        <end position="16"/>
    </location>
</feature>
<dbReference type="OrthoDB" id="424357at2759"/>
<evidence type="ECO:0000256" key="1">
    <source>
        <dbReference type="ARBA" id="ARBA00022729"/>
    </source>
</evidence>
<keyword evidence="2" id="KW-0677">Repeat</keyword>
<dbReference type="Pfam" id="PF01436">
    <property type="entry name" value="NHL"/>
    <property type="match status" value="1"/>
</dbReference>
<dbReference type="EMBL" id="CAJNOJ010000302">
    <property type="protein sequence ID" value="CAF1383564.1"/>
    <property type="molecule type" value="Genomic_DNA"/>
</dbReference>
<dbReference type="SUPFAM" id="SSF101898">
    <property type="entry name" value="NHL repeat"/>
    <property type="match status" value="1"/>
</dbReference>
<gene>
    <name evidence="6" type="ORF">EDS130_LOCUS35069</name>
    <name evidence="7" type="ORF">XAT740_LOCUS46494</name>
</gene>
<evidence type="ECO:0008006" key="10">
    <source>
        <dbReference type="Google" id="ProtNLM"/>
    </source>
</evidence>
<evidence type="ECO:0000256" key="4">
    <source>
        <dbReference type="PROSITE-ProRule" id="PRU00504"/>
    </source>
</evidence>
<name>A0A815JN59_ADIRI</name>
<sequence length="421" mass="45950">MFQAYILFSVISFANCILLGKIDNFVIIGAADETILNITRNQCICEMIQSNYSTSAFNYYSNNQTCQLFYSNITFIYVQYQLNTLILFVNQSNLAIQLVRSIARPVVCPSAVWNPNGTTVAGSANGDGGSSSSQLNNPFDIAVDSALSVYVADYSNYRVMKCINGSVNGTVVGPQLGFGIGPDTQHLHTATALYLDSTESNLYIADTHNCRILKWNIVSNNVTVVVGGSGCGSSLNTFYWSFGNIYVSDYNNNRILKFPPNSNSSTLGVIVAGTGTSGSASNQLNTPAGIYVDERDNDTLYVADRLNNRVMKYRTNETNGTVVAGGNGLGTSFNQLYYPRYVFVDSFGTVYVSDTANHRIMKWVKDARNGTLVVGVTGLTGTTPSRLNNPYGIRLDKSGNLYVADYTNDRVQRFTIDNSSC</sequence>
<reference evidence="6" key="1">
    <citation type="submission" date="2021-02" db="EMBL/GenBank/DDBJ databases">
        <authorList>
            <person name="Nowell W R."/>
        </authorList>
    </citation>
    <scope>NUCLEOTIDE SEQUENCE</scope>
</reference>
<evidence type="ECO:0000313" key="6">
    <source>
        <dbReference type="EMBL" id="CAF1383564.1"/>
    </source>
</evidence>
<evidence type="ECO:0000256" key="5">
    <source>
        <dbReference type="SAM" id="SignalP"/>
    </source>
</evidence>
<feature type="chain" id="PRO_5036411778" description="NHL repeat containing protein-like protein" evidence="5">
    <location>
        <begin position="17"/>
        <end position="421"/>
    </location>
</feature>
<evidence type="ECO:0000313" key="8">
    <source>
        <dbReference type="Proteomes" id="UP000663828"/>
    </source>
</evidence>
<dbReference type="InterPro" id="IPR011042">
    <property type="entry name" value="6-blade_b-propeller_TolB-like"/>
</dbReference>
<proteinExistence type="predicted"/>
<organism evidence="6 9">
    <name type="scientific">Adineta ricciae</name>
    <name type="common">Rotifer</name>
    <dbReference type="NCBI Taxonomy" id="249248"/>
    <lineage>
        <taxon>Eukaryota</taxon>
        <taxon>Metazoa</taxon>
        <taxon>Spiralia</taxon>
        <taxon>Gnathifera</taxon>
        <taxon>Rotifera</taxon>
        <taxon>Eurotatoria</taxon>
        <taxon>Bdelloidea</taxon>
        <taxon>Adinetida</taxon>
        <taxon>Adinetidae</taxon>
        <taxon>Adineta</taxon>
    </lineage>
</organism>
<dbReference type="CDD" id="cd05819">
    <property type="entry name" value="NHL"/>
    <property type="match status" value="1"/>
</dbReference>
<keyword evidence="8" id="KW-1185">Reference proteome</keyword>
<dbReference type="PROSITE" id="PS51125">
    <property type="entry name" value="NHL"/>
    <property type="match status" value="2"/>
</dbReference>
<dbReference type="EMBL" id="CAJNOR010006256">
    <property type="protein sequence ID" value="CAF1590366.1"/>
    <property type="molecule type" value="Genomic_DNA"/>
</dbReference>
<dbReference type="InterPro" id="IPR001258">
    <property type="entry name" value="NHL_repeat"/>
</dbReference>
<feature type="repeat" description="NHL" evidence="4">
    <location>
        <begin position="374"/>
        <end position="417"/>
    </location>
</feature>
<dbReference type="GO" id="GO:0005576">
    <property type="term" value="C:extracellular region"/>
    <property type="evidence" value="ECO:0007669"/>
    <property type="project" value="TreeGrafter"/>
</dbReference>
<accession>A0A815JN59</accession>
<evidence type="ECO:0000256" key="2">
    <source>
        <dbReference type="ARBA" id="ARBA00022737"/>
    </source>
</evidence>
<dbReference type="Proteomes" id="UP000663828">
    <property type="component" value="Unassembled WGS sequence"/>
</dbReference>
<evidence type="ECO:0000256" key="3">
    <source>
        <dbReference type="ARBA" id="ARBA00023180"/>
    </source>
</evidence>
<dbReference type="Proteomes" id="UP000663852">
    <property type="component" value="Unassembled WGS sequence"/>
</dbReference>
<evidence type="ECO:0000313" key="9">
    <source>
        <dbReference type="Proteomes" id="UP000663852"/>
    </source>
</evidence>
<protein>
    <recommendedName>
        <fullName evidence="10">NHL repeat containing protein-like protein</fullName>
    </recommendedName>
</protein>
<evidence type="ECO:0000313" key="7">
    <source>
        <dbReference type="EMBL" id="CAF1590366.1"/>
    </source>
</evidence>